<dbReference type="SUPFAM" id="SSF159941">
    <property type="entry name" value="MM3350-like"/>
    <property type="match status" value="1"/>
</dbReference>
<dbReference type="eggNOG" id="COG3012">
    <property type="taxonomic scope" value="Bacteria"/>
</dbReference>
<dbReference type="InterPro" id="IPR024047">
    <property type="entry name" value="MM3350-like_sf"/>
</dbReference>
<reference evidence="2 3" key="1">
    <citation type="submission" date="2011-01" db="EMBL/GenBank/DDBJ databases">
        <authorList>
            <person name="Muzny D."/>
            <person name="Qin X."/>
            <person name="Deng J."/>
            <person name="Jiang H."/>
            <person name="Liu Y."/>
            <person name="Qu J."/>
            <person name="Song X.-Z."/>
            <person name="Zhang L."/>
            <person name="Thornton R."/>
            <person name="Coyle M."/>
            <person name="Francisco L."/>
            <person name="Jackson L."/>
            <person name="Javaid M."/>
            <person name="Korchina V."/>
            <person name="Kovar C."/>
            <person name="Mata R."/>
            <person name="Mathew T."/>
            <person name="Ngo R."/>
            <person name="Nguyen L."/>
            <person name="Nguyen N."/>
            <person name="Okwuonu G."/>
            <person name="Ongeri F."/>
            <person name="Pham C."/>
            <person name="Simmons D."/>
            <person name="Wilczek-Boney K."/>
            <person name="Hale W."/>
            <person name="Jakkamsetti A."/>
            <person name="Pham P."/>
            <person name="Ruth R."/>
            <person name="San Lucas F."/>
            <person name="Warren J."/>
            <person name="Zhang J."/>
            <person name="Zhao Z."/>
            <person name="Zhou C."/>
            <person name="Zhu D."/>
            <person name="Lee S."/>
            <person name="Bess C."/>
            <person name="Blankenburg K."/>
            <person name="Forbes L."/>
            <person name="Fu Q."/>
            <person name="Gubbala S."/>
            <person name="Hirani K."/>
            <person name="Jayaseelan J.C."/>
            <person name="Lara F."/>
            <person name="Munidasa M."/>
            <person name="Palculict T."/>
            <person name="Patil S."/>
            <person name="Pu L.-L."/>
            <person name="Saada N."/>
            <person name="Tang L."/>
            <person name="Weissenberger G."/>
            <person name="Zhu Y."/>
            <person name="Hemphill L."/>
            <person name="Shang Y."/>
            <person name="Youmans B."/>
            <person name="Ayvaz T."/>
            <person name="Ross M."/>
            <person name="Santibanez J."/>
            <person name="Aqrawi P."/>
            <person name="Gross S."/>
            <person name="Joshi V."/>
            <person name="Fowler G."/>
            <person name="Nazareth L."/>
            <person name="Reid J."/>
            <person name="Worley K."/>
            <person name="Petrosino J."/>
            <person name="Highlander S."/>
            <person name="Gibbs R."/>
        </authorList>
    </citation>
    <scope>NUCLEOTIDE SEQUENCE [LARGE SCALE GENOMIC DNA]</scope>
    <source>
        <strain evidence="2 3">DSM 16608</strain>
    </source>
</reference>
<dbReference type="AlphaFoldDB" id="F0F5B9"/>
<dbReference type="EMBL" id="AEWX01000013">
    <property type="protein sequence ID" value="EGC20538.1"/>
    <property type="molecule type" value="Genomic_DNA"/>
</dbReference>
<dbReference type="Proteomes" id="UP000005697">
    <property type="component" value="Unassembled WGS sequence"/>
</dbReference>
<proteinExistence type="predicted"/>
<dbReference type="PANTHER" id="PTHR41878">
    <property type="entry name" value="LEXA REPRESSOR-RELATED"/>
    <property type="match status" value="1"/>
</dbReference>
<dbReference type="InterPro" id="IPR012912">
    <property type="entry name" value="Plasmid_pRiA4b_Orf3-like"/>
</dbReference>
<comment type="caution">
    <text evidence="2">The sequence shown here is derived from an EMBL/GenBank/DDBJ whole genome shotgun (WGS) entry which is preliminary data.</text>
</comment>
<dbReference type="PANTHER" id="PTHR41878:SF1">
    <property type="entry name" value="TNPR PROTEIN"/>
    <property type="match status" value="1"/>
</dbReference>
<feature type="domain" description="Plasmid pRiA4b Orf3-like" evidence="1">
    <location>
        <begin position="488"/>
        <end position="665"/>
    </location>
</feature>
<protein>
    <recommendedName>
        <fullName evidence="1">Plasmid pRiA4b Orf3-like domain-containing protein</fullName>
    </recommendedName>
</protein>
<dbReference type="Gene3D" id="3.10.290.30">
    <property type="entry name" value="MM3350-like"/>
    <property type="match status" value="1"/>
</dbReference>
<dbReference type="RefSeq" id="WP_007368318.1">
    <property type="nucleotide sequence ID" value="NZ_GL872283.1"/>
</dbReference>
<evidence type="ECO:0000313" key="2">
    <source>
        <dbReference type="EMBL" id="EGC20538.1"/>
    </source>
</evidence>
<sequence length="676" mass="76743">MAKETFLEQLEKLGDFLEEHGAELVNRGVLSRKRSKELDQHIMDYFTADSADDVFCTSMCRSEIFYLLDKIEKKIGKRSETSPGLMNDKLTGQFYRLVVETLSMDIMDGQEEDSGEDVLPDFDSLIHQIAESMKGEKLTDDEKERLGAAFADPETLSQWMSDFSMEHYHYHCPDYAGFLQDGEVDTPLSGLLPHQLAETENFDYDRLVSSLEDWQHEKTAAQLTRLVYSHLKAWQDDPCPDTDGLLLTLALIEHFQVSECLPAVLEMLRQDYDFMQMYFGDICLEDVPAAVLSNIVEADQLPVLLDFMKEPGLLPESKSQVALAVGQLPKRDGRMLLQVQRWLADVLNYYYPKGEDSDLFDGIVLDKLFYCCIHARAVALEPLIAKFYSAYMIPPSMVVDGMDGVKEDIRDGELGTLEDESGERMILDVLSYGDDDSDACRNPDGEDELDDEDWDGGPFDLSDYDFQDYEGWAENPAAVYMPSVDVKKYTLRIKLDHIRPAIWRKIEVPSNITLASLASVILLSMGWCETHLHQFVAKRGKAVDLYVTSIHNPKGFQAVAGRYHDGGRVTVGEILKKVKDKVTFEYDYGDGWEHTVTLTGIADYAGSEKQVTLLDGKRACPPEDCGGVWGYQEICELMKDPASQDARERLEWLGYRFDPERFQLEKAQRAVRGCNR</sequence>
<name>F0F5B9_9BACT</name>
<dbReference type="eggNOG" id="COG4974">
    <property type="taxonomic scope" value="Bacteria"/>
</dbReference>
<gene>
    <name evidence="2" type="ORF">HMPREF9141_0785</name>
</gene>
<organism evidence="2 3">
    <name type="scientific">Prevotella multiformis DSM 16608</name>
    <dbReference type="NCBI Taxonomy" id="888743"/>
    <lineage>
        <taxon>Bacteria</taxon>
        <taxon>Pseudomonadati</taxon>
        <taxon>Bacteroidota</taxon>
        <taxon>Bacteroidia</taxon>
        <taxon>Bacteroidales</taxon>
        <taxon>Prevotellaceae</taxon>
        <taxon>Prevotella</taxon>
    </lineage>
</organism>
<dbReference type="HOGENOM" id="CLU_406445_0_0_10"/>
<evidence type="ECO:0000259" key="1">
    <source>
        <dbReference type="Pfam" id="PF07929"/>
    </source>
</evidence>
<dbReference type="Pfam" id="PF07929">
    <property type="entry name" value="PRiA4_ORF3"/>
    <property type="match status" value="1"/>
</dbReference>
<dbReference type="OrthoDB" id="9801392at2"/>
<keyword evidence="3" id="KW-1185">Reference proteome</keyword>
<dbReference type="STRING" id="888743.HMPREF9141_0785"/>
<accession>F0F5B9</accession>
<evidence type="ECO:0000313" key="3">
    <source>
        <dbReference type="Proteomes" id="UP000005697"/>
    </source>
</evidence>